<sequence>MAFILGIHLPTASQTKDIHASRMHLPTLRTCHRCPHITAVFPKAHYVQSQTSQRSHRLTPWGLHCHAHCLVHRLTKHSFNAYCVLRAVPGNGDTAMTNTD</sequence>
<dbReference type="AlphaFoldDB" id="A0A9X9M0V4"/>
<accession>A0A9X9M0V4</accession>
<comment type="caution">
    <text evidence="1">The sequence shown here is derived from an EMBL/GenBank/DDBJ whole genome shotgun (WGS) entry which is preliminary data.</text>
</comment>
<organism evidence="1 2">
    <name type="scientific">Gulo gulo</name>
    <name type="common">Wolverine</name>
    <name type="synonym">Gluton</name>
    <dbReference type="NCBI Taxonomy" id="48420"/>
    <lineage>
        <taxon>Eukaryota</taxon>
        <taxon>Metazoa</taxon>
        <taxon>Chordata</taxon>
        <taxon>Craniata</taxon>
        <taxon>Vertebrata</taxon>
        <taxon>Euteleostomi</taxon>
        <taxon>Mammalia</taxon>
        <taxon>Eutheria</taxon>
        <taxon>Laurasiatheria</taxon>
        <taxon>Carnivora</taxon>
        <taxon>Caniformia</taxon>
        <taxon>Musteloidea</taxon>
        <taxon>Mustelidae</taxon>
        <taxon>Guloninae</taxon>
        <taxon>Gulo</taxon>
    </lineage>
</organism>
<proteinExistence type="predicted"/>
<name>A0A9X9M0V4_GULGU</name>
<dbReference type="EMBL" id="CYRY02035202">
    <property type="protein sequence ID" value="VCX14684.1"/>
    <property type="molecule type" value="Genomic_DNA"/>
</dbReference>
<protein>
    <submittedName>
        <fullName evidence="1">Uncharacterized protein</fullName>
    </submittedName>
</protein>
<feature type="non-terminal residue" evidence="1">
    <location>
        <position position="100"/>
    </location>
</feature>
<reference evidence="1 2" key="1">
    <citation type="submission" date="2018-10" db="EMBL/GenBank/DDBJ databases">
        <authorList>
            <person name="Ekblom R."/>
            <person name="Jareborg N."/>
        </authorList>
    </citation>
    <scope>NUCLEOTIDE SEQUENCE [LARGE SCALE GENOMIC DNA]</scope>
    <source>
        <tissue evidence="1">Muscle</tissue>
    </source>
</reference>
<evidence type="ECO:0000313" key="1">
    <source>
        <dbReference type="EMBL" id="VCX14684.1"/>
    </source>
</evidence>
<gene>
    <name evidence="1" type="ORF">BN2614_LOCUS7</name>
</gene>
<keyword evidence="2" id="KW-1185">Reference proteome</keyword>
<dbReference type="Proteomes" id="UP000269945">
    <property type="component" value="Unassembled WGS sequence"/>
</dbReference>
<evidence type="ECO:0000313" key="2">
    <source>
        <dbReference type="Proteomes" id="UP000269945"/>
    </source>
</evidence>